<sequence length="254" mass="27682">MNMQQREEKQLENTLQAVLNRVNDLKSAIQALITKVETEYETINWPTFLDNYAILSGHLTGLSKILQAEVSTSLRSRIVLPLQLGCERDETLVRLTEGRVPACTHDLVPDLLRTKPEPQAEQRLQQFNHKASTLSYDTAQKQVAQFTKVVSHVWEIISKGREDWEGESMRSAGMQPTHSIADTHALVTAVGTGKGLRPGMPPMVGVGVGGGVGVGVGMARGQAPLGPQAPALPKAPSAIKTNIKAANQIHPYQR</sequence>
<dbReference type="EMBL" id="CM034401">
    <property type="protein sequence ID" value="KAJ0175606.1"/>
    <property type="molecule type" value="Genomic_DNA"/>
</dbReference>
<comment type="caution">
    <text evidence="1">The sequence shown here is derived from an EMBL/GenBank/DDBJ whole genome shotgun (WGS) entry which is preliminary data.</text>
</comment>
<proteinExistence type="predicted"/>
<dbReference type="Proteomes" id="UP000824533">
    <property type="component" value="Linkage Group LG15"/>
</dbReference>
<name>A0ACC1CV88_9NEOP</name>
<reference evidence="1 2" key="1">
    <citation type="journal article" date="2021" name="Front. Genet.">
        <title>Chromosome-Level Genome Assembly Reveals Significant Gene Expansion in the Toll and IMD Signaling Pathways of Dendrolimus kikuchii.</title>
        <authorList>
            <person name="Zhou J."/>
            <person name="Wu P."/>
            <person name="Xiong Z."/>
            <person name="Liu N."/>
            <person name="Zhao N."/>
            <person name="Ji M."/>
            <person name="Qiu Y."/>
            <person name="Yang B."/>
        </authorList>
    </citation>
    <scope>NUCLEOTIDE SEQUENCE [LARGE SCALE GENOMIC DNA]</scope>
    <source>
        <strain evidence="1">Ann1</strain>
    </source>
</reference>
<evidence type="ECO:0000313" key="2">
    <source>
        <dbReference type="Proteomes" id="UP000824533"/>
    </source>
</evidence>
<protein>
    <submittedName>
        <fullName evidence="1">Uncharacterized protein</fullName>
    </submittedName>
</protein>
<gene>
    <name evidence="1" type="ORF">K1T71_008765</name>
</gene>
<accession>A0ACC1CV88</accession>
<keyword evidence="2" id="KW-1185">Reference proteome</keyword>
<evidence type="ECO:0000313" key="1">
    <source>
        <dbReference type="EMBL" id="KAJ0175606.1"/>
    </source>
</evidence>
<organism evidence="1 2">
    <name type="scientific">Dendrolimus kikuchii</name>
    <dbReference type="NCBI Taxonomy" id="765133"/>
    <lineage>
        <taxon>Eukaryota</taxon>
        <taxon>Metazoa</taxon>
        <taxon>Ecdysozoa</taxon>
        <taxon>Arthropoda</taxon>
        <taxon>Hexapoda</taxon>
        <taxon>Insecta</taxon>
        <taxon>Pterygota</taxon>
        <taxon>Neoptera</taxon>
        <taxon>Endopterygota</taxon>
        <taxon>Lepidoptera</taxon>
        <taxon>Glossata</taxon>
        <taxon>Ditrysia</taxon>
        <taxon>Bombycoidea</taxon>
        <taxon>Lasiocampidae</taxon>
        <taxon>Dendrolimus</taxon>
    </lineage>
</organism>